<organism evidence="3 4">
    <name type="scientific">Thiohalomonas denitrificans</name>
    <dbReference type="NCBI Taxonomy" id="415747"/>
    <lineage>
        <taxon>Bacteria</taxon>
        <taxon>Pseudomonadati</taxon>
        <taxon>Pseudomonadota</taxon>
        <taxon>Gammaproteobacteria</taxon>
        <taxon>Thiohalomonadales</taxon>
        <taxon>Thiohalomonadaceae</taxon>
        <taxon>Thiohalomonas</taxon>
    </lineage>
</organism>
<feature type="transmembrane region" description="Helical" evidence="2">
    <location>
        <begin position="12"/>
        <end position="30"/>
    </location>
</feature>
<dbReference type="InterPro" id="IPR003425">
    <property type="entry name" value="CCB3/YggT"/>
</dbReference>
<dbReference type="AlphaFoldDB" id="A0A1G5QJY8"/>
<name>A0A1G5QJY8_9GAMM</name>
<dbReference type="GO" id="GO:0016020">
    <property type="term" value="C:membrane"/>
    <property type="evidence" value="ECO:0007669"/>
    <property type="project" value="InterPro"/>
</dbReference>
<dbReference type="PANTHER" id="PTHR33219:SF14">
    <property type="entry name" value="PROTEIN COFACTOR ASSEMBLY OF COMPLEX C SUBUNIT B CCB3, CHLOROPLASTIC-RELATED"/>
    <property type="match status" value="1"/>
</dbReference>
<keyword evidence="2" id="KW-1133">Transmembrane helix</keyword>
<proteinExistence type="inferred from homology"/>
<feature type="transmembrane region" description="Helical" evidence="2">
    <location>
        <begin position="120"/>
        <end position="138"/>
    </location>
</feature>
<sequence length="200" mass="21497">MNGYLTTPLQFLIGTLFSLYVLAILLRFLLQQLQADFYNPVSQFLVKITNPPLRPLRRLIPGIGGIDVASLVLMFLIQLLAVALVGARVGAGYLPGLIATGAIQPVGTLIGLTIVELVDLAFNVFIFAVIIQAVLSWVNPGAYSPVSSILHSLTEPVLRPVRRFIPPMSGLDLSPLVAILGLQVLKMLVLPPVRQLALGG</sequence>
<dbReference type="OrthoDB" id="9806665at2"/>
<accession>A0A1G5QJY8</accession>
<dbReference type="EMBL" id="FMWD01000006">
    <property type="protein sequence ID" value="SCZ61916.1"/>
    <property type="molecule type" value="Genomic_DNA"/>
</dbReference>
<dbReference type="PANTHER" id="PTHR33219">
    <property type="entry name" value="YLMG HOMOLOG PROTEIN 2, CHLOROPLASTIC"/>
    <property type="match status" value="1"/>
</dbReference>
<keyword evidence="4" id="KW-1185">Reference proteome</keyword>
<dbReference type="Proteomes" id="UP000199648">
    <property type="component" value="Unassembled WGS sequence"/>
</dbReference>
<dbReference type="Pfam" id="PF02325">
    <property type="entry name" value="CCB3_YggT"/>
    <property type="match status" value="2"/>
</dbReference>
<feature type="transmembrane region" description="Helical" evidence="2">
    <location>
        <begin position="63"/>
        <end position="87"/>
    </location>
</feature>
<evidence type="ECO:0000256" key="1">
    <source>
        <dbReference type="ARBA" id="ARBA00010894"/>
    </source>
</evidence>
<reference evidence="3 4" key="1">
    <citation type="submission" date="2016-10" db="EMBL/GenBank/DDBJ databases">
        <authorList>
            <person name="de Groot N.N."/>
        </authorList>
    </citation>
    <scope>NUCLEOTIDE SEQUENCE [LARGE SCALE GENOMIC DNA]</scope>
    <source>
        <strain evidence="3 4">HLD2</strain>
    </source>
</reference>
<evidence type="ECO:0000313" key="4">
    <source>
        <dbReference type="Proteomes" id="UP000199648"/>
    </source>
</evidence>
<dbReference type="STRING" id="415747.SAMN03097708_02228"/>
<keyword evidence="2" id="KW-0472">Membrane</keyword>
<evidence type="ECO:0000313" key="3">
    <source>
        <dbReference type="EMBL" id="SCZ61916.1"/>
    </source>
</evidence>
<feature type="transmembrane region" description="Helical" evidence="2">
    <location>
        <begin position="93"/>
        <end position="115"/>
    </location>
</feature>
<protein>
    <submittedName>
        <fullName evidence="3">YggT family protein</fullName>
    </submittedName>
</protein>
<comment type="similarity">
    <text evidence="1">Belongs to the YggT family.</text>
</comment>
<gene>
    <name evidence="3" type="ORF">SAMN03097708_02228</name>
</gene>
<dbReference type="RefSeq" id="WP_092996852.1">
    <property type="nucleotide sequence ID" value="NZ_FMWD01000006.1"/>
</dbReference>
<evidence type="ECO:0000256" key="2">
    <source>
        <dbReference type="SAM" id="Phobius"/>
    </source>
</evidence>
<keyword evidence="2" id="KW-0812">Transmembrane</keyword>